<dbReference type="EMBL" id="CATOUU010000842">
    <property type="protein sequence ID" value="CAI9953879.1"/>
    <property type="molecule type" value="Genomic_DNA"/>
</dbReference>
<dbReference type="Gene3D" id="3.40.50.1820">
    <property type="entry name" value="alpha/beta hydrolase"/>
    <property type="match status" value="1"/>
</dbReference>
<proteinExistence type="predicted"/>
<dbReference type="Proteomes" id="UP001642409">
    <property type="component" value="Unassembled WGS sequence"/>
</dbReference>
<evidence type="ECO:0000313" key="2">
    <source>
        <dbReference type="EMBL" id="CAL6079570.1"/>
    </source>
</evidence>
<accession>A0AA86Q7I4</accession>
<dbReference type="EMBL" id="CAXDID020000341">
    <property type="protein sequence ID" value="CAL6079570.1"/>
    <property type="molecule type" value="Genomic_DNA"/>
</dbReference>
<dbReference type="AlphaFoldDB" id="A0AA86Q7I4"/>
<evidence type="ECO:0000313" key="3">
    <source>
        <dbReference type="Proteomes" id="UP001642409"/>
    </source>
</evidence>
<reference evidence="1" key="1">
    <citation type="submission" date="2023-06" db="EMBL/GenBank/DDBJ databases">
        <authorList>
            <person name="Kurt Z."/>
        </authorList>
    </citation>
    <scope>NUCLEOTIDE SEQUENCE</scope>
</reference>
<reference evidence="2 3" key="2">
    <citation type="submission" date="2024-07" db="EMBL/GenBank/DDBJ databases">
        <authorList>
            <person name="Akdeniz Z."/>
        </authorList>
    </citation>
    <scope>NUCLEOTIDE SEQUENCE [LARGE SCALE GENOMIC DNA]</scope>
</reference>
<sequence length="307" mass="34975">MQQSSENHATCMVLSKLAMVSQPDNFKQIINNQVSMSLFQSSQNFVNELNGQKLVTSQELNLIHCGYFGIAYLINDQVYIAHRGTVKNSPANLAADLQILKRQTPQFLLDEAQKYTESVMQSFKNRNVIHTGFSLGGYIAQQLIQLDADAVAVTFDAPGIKLNADQQLNEKCVNYVTNPNDVNTCNFHAGTVRQLEAYDREPMKLVNIWSHNMNDLLLKQSELFTQKILKYKDVNKWPHAIYQQIPVELPKKADIFKGLLGKIIGNIYDQALLTFTAQYDAEQKCYMGLKFVKYEPENVEYTENTFI</sequence>
<evidence type="ECO:0000313" key="1">
    <source>
        <dbReference type="EMBL" id="CAI9953879.1"/>
    </source>
</evidence>
<keyword evidence="3" id="KW-1185">Reference proteome</keyword>
<dbReference type="InterPro" id="IPR029058">
    <property type="entry name" value="AB_hydrolase_fold"/>
</dbReference>
<name>A0AA86Q7I4_9EUKA</name>
<organism evidence="1">
    <name type="scientific">Hexamita inflata</name>
    <dbReference type="NCBI Taxonomy" id="28002"/>
    <lineage>
        <taxon>Eukaryota</taxon>
        <taxon>Metamonada</taxon>
        <taxon>Diplomonadida</taxon>
        <taxon>Hexamitidae</taxon>
        <taxon>Hexamitinae</taxon>
        <taxon>Hexamita</taxon>
    </lineage>
</organism>
<dbReference type="SUPFAM" id="SSF53474">
    <property type="entry name" value="alpha/beta-Hydrolases"/>
    <property type="match status" value="1"/>
</dbReference>
<comment type="caution">
    <text evidence="1">The sequence shown here is derived from an EMBL/GenBank/DDBJ whole genome shotgun (WGS) entry which is preliminary data.</text>
</comment>
<protein>
    <submittedName>
        <fullName evidence="1">Uncharacterized protein</fullName>
    </submittedName>
</protein>
<gene>
    <name evidence="1" type="ORF">HINF_LOCUS41524</name>
    <name evidence="2" type="ORF">HINF_LOCUS59448</name>
</gene>